<accession>A0A366JZR1</accession>
<evidence type="ECO:0000256" key="1">
    <source>
        <dbReference type="SAM" id="Phobius"/>
    </source>
</evidence>
<keyword evidence="3" id="KW-1185">Reference proteome</keyword>
<evidence type="ECO:0000313" key="2">
    <source>
        <dbReference type="EMBL" id="RBP94368.1"/>
    </source>
</evidence>
<dbReference type="EMBL" id="QNSF01000004">
    <property type="protein sequence ID" value="RBP94368.1"/>
    <property type="molecule type" value="Genomic_DNA"/>
</dbReference>
<keyword evidence="1" id="KW-1133">Transmembrane helix</keyword>
<proteinExistence type="predicted"/>
<keyword evidence="1" id="KW-0812">Transmembrane</keyword>
<dbReference type="Proteomes" id="UP000252731">
    <property type="component" value="Unassembled WGS sequence"/>
</dbReference>
<gene>
    <name evidence="2" type="ORF">DFO70_1047</name>
</gene>
<comment type="caution">
    <text evidence="2">The sequence shown here is derived from an EMBL/GenBank/DDBJ whole genome shotgun (WGS) entry which is preliminary data.</text>
</comment>
<name>A0A366JZR1_CYTFI</name>
<reference evidence="2 3" key="1">
    <citation type="submission" date="2018-06" db="EMBL/GenBank/DDBJ databases">
        <title>Freshwater and sediment microbial communities from various areas in North America, analyzing microbe dynamics in response to fracking.</title>
        <authorList>
            <person name="Lamendella R."/>
        </authorList>
    </citation>
    <scope>NUCLEOTIDE SEQUENCE [LARGE SCALE GENOMIC DNA]</scope>
    <source>
        <strain evidence="2 3">14_TX</strain>
    </source>
</reference>
<keyword evidence="1" id="KW-0472">Membrane</keyword>
<dbReference type="AlphaFoldDB" id="A0A366JZR1"/>
<evidence type="ECO:0000313" key="3">
    <source>
        <dbReference type="Proteomes" id="UP000252731"/>
    </source>
</evidence>
<feature type="transmembrane region" description="Helical" evidence="1">
    <location>
        <begin position="12"/>
        <end position="34"/>
    </location>
</feature>
<protein>
    <submittedName>
        <fullName evidence="2">Uncharacterized protein</fullName>
    </submittedName>
</protein>
<organism evidence="2 3">
    <name type="scientific">Cytobacillus firmus</name>
    <name type="common">Bacillus firmus</name>
    <dbReference type="NCBI Taxonomy" id="1399"/>
    <lineage>
        <taxon>Bacteria</taxon>
        <taxon>Bacillati</taxon>
        <taxon>Bacillota</taxon>
        <taxon>Bacilli</taxon>
        <taxon>Bacillales</taxon>
        <taxon>Bacillaceae</taxon>
        <taxon>Cytobacillus</taxon>
    </lineage>
</organism>
<sequence>MVKQLKIEWHKLWFITYNTLLGSTSSSILLVTFYKKSKYHSSKLLQLL</sequence>